<dbReference type="SUPFAM" id="SSF46689">
    <property type="entry name" value="Homeodomain-like"/>
    <property type="match status" value="1"/>
</dbReference>
<dbReference type="GO" id="GO:0000976">
    <property type="term" value="F:transcription cis-regulatory region binding"/>
    <property type="evidence" value="ECO:0007669"/>
    <property type="project" value="TreeGrafter"/>
</dbReference>
<evidence type="ECO:0000256" key="3">
    <source>
        <dbReference type="ARBA" id="ARBA00023163"/>
    </source>
</evidence>
<evidence type="ECO:0000256" key="2">
    <source>
        <dbReference type="ARBA" id="ARBA00023125"/>
    </source>
</evidence>
<dbReference type="Gene3D" id="1.10.357.10">
    <property type="entry name" value="Tetracycline Repressor, domain 2"/>
    <property type="match status" value="1"/>
</dbReference>
<dbReference type="InterPro" id="IPR001647">
    <property type="entry name" value="HTH_TetR"/>
</dbReference>
<accession>A0A9W6VJ42</accession>
<name>A0A9W6VJ42_9PSEU</name>
<organism evidence="6 7">
    <name type="scientific">Amycolatopsis taiwanensis</name>
    <dbReference type="NCBI Taxonomy" id="342230"/>
    <lineage>
        <taxon>Bacteria</taxon>
        <taxon>Bacillati</taxon>
        <taxon>Actinomycetota</taxon>
        <taxon>Actinomycetes</taxon>
        <taxon>Pseudonocardiales</taxon>
        <taxon>Pseudonocardiaceae</taxon>
        <taxon>Amycolatopsis</taxon>
    </lineage>
</organism>
<dbReference type="PROSITE" id="PS01081">
    <property type="entry name" value="HTH_TETR_1"/>
    <property type="match status" value="1"/>
</dbReference>
<gene>
    <name evidence="6" type="ORF">Atai01_57480</name>
</gene>
<sequence>MSLRERKKQRTHEAISNAAIALFTDRGFDRVSITEIAEAAEVSRRTLFAYFHTKEDLVIHRFSDHETEAGDVVRTRPEGQSPLAALRAHFLDGLRRRDPITGLNDVPEVLALYRMIFDTPSLTARILQFNEGAERALARALTGTKGFPPRIARLAAAQIVAVQWTLARDNHEMIAEGMSAEDAYPAAVAAAELGFSLLENGLPAGSGKAPQS</sequence>
<dbReference type="EMBL" id="BSTI01000015">
    <property type="protein sequence ID" value="GLY69129.1"/>
    <property type="molecule type" value="Genomic_DNA"/>
</dbReference>
<evidence type="ECO:0000313" key="7">
    <source>
        <dbReference type="Proteomes" id="UP001165136"/>
    </source>
</evidence>
<keyword evidence="1" id="KW-0805">Transcription regulation</keyword>
<comment type="caution">
    <text evidence="6">The sequence shown here is derived from an EMBL/GenBank/DDBJ whole genome shotgun (WGS) entry which is preliminary data.</text>
</comment>
<dbReference type="InterPro" id="IPR009057">
    <property type="entry name" value="Homeodomain-like_sf"/>
</dbReference>
<dbReference type="GO" id="GO:0003700">
    <property type="term" value="F:DNA-binding transcription factor activity"/>
    <property type="evidence" value="ECO:0007669"/>
    <property type="project" value="TreeGrafter"/>
</dbReference>
<dbReference type="PANTHER" id="PTHR30055">
    <property type="entry name" value="HTH-TYPE TRANSCRIPTIONAL REGULATOR RUTR"/>
    <property type="match status" value="1"/>
</dbReference>
<dbReference type="Proteomes" id="UP001165136">
    <property type="component" value="Unassembled WGS sequence"/>
</dbReference>
<evidence type="ECO:0000256" key="4">
    <source>
        <dbReference type="PROSITE-ProRule" id="PRU00335"/>
    </source>
</evidence>
<feature type="domain" description="HTH tetR-type" evidence="5">
    <location>
        <begin position="9"/>
        <end position="69"/>
    </location>
</feature>
<keyword evidence="2 4" id="KW-0238">DNA-binding</keyword>
<dbReference type="PRINTS" id="PR00455">
    <property type="entry name" value="HTHTETR"/>
</dbReference>
<protein>
    <submittedName>
        <fullName evidence="6">TetR family transcriptional regulator</fullName>
    </submittedName>
</protein>
<dbReference type="PANTHER" id="PTHR30055:SF234">
    <property type="entry name" value="HTH-TYPE TRANSCRIPTIONAL REGULATOR BETI"/>
    <property type="match status" value="1"/>
</dbReference>
<evidence type="ECO:0000256" key="1">
    <source>
        <dbReference type="ARBA" id="ARBA00023015"/>
    </source>
</evidence>
<keyword evidence="3" id="KW-0804">Transcription</keyword>
<feature type="DNA-binding region" description="H-T-H motif" evidence="4">
    <location>
        <begin position="32"/>
        <end position="51"/>
    </location>
</feature>
<dbReference type="RefSeq" id="WP_285488826.1">
    <property type="nucleotide sequence ID" value="NZ_BSTI01000015.1"/>
</dbReference>
<evidence type="ECO:0000259" key="5">
    <source>
        <dbReference type="PROSITE" id="PS50977"/>
    </source>
</evidence>
<keyword evidence="7" id="KW-1185">Reference proteome</keyword>
<dbReference type="Pfam" id="PF00440">
    <property type="entry name" value="TetR_N"/>
    <property type="match status" value="1"/>
</dbReference>
<dbReference type="InterPro" id="IPR023772">
    <property type="entry name" value="DNA-bd_HTH_TetR-type_CS"/>
</dbReference>
<dbReference type="AlphaFoldDB" id="A0A9W6VJ42"/>
<evidence type="ECO:0000313" key="6">
    <source>
        <dbReference type="EMBL" id="GLY69129.1"/>
    </source>
</evidence>
<dbReference type="PROSITE" id="PS50977">
    <property type="entry name" value="HTH_TETR_2"/>
    <property type="match status" value="1"/>
</dbReference>
<reference evidence="6" key="1">
    <citation type="submission" date="2023-03" db="EMBL/GenBank/DDBJ databases">
        <title>Amycolatopsis taiwanensis NBRC 103393.</title>
        <authorList>
            <person name="Ichikawa N."/>
            <person name="Sato H."/>
            <person name="Tonouchi N."/>
        </authorList>
    </citation>
    <scope>NUCLEOTIDE SEQUENCE</scope>
    <source>
        <strain evidence="6">NBRC 103393</strain>
    </source>
</reference>
<proteinExistence type="predicted"/>
<dbReference type="InterPro" id="IPR050109">
    <property type="entry name" value="HTH-type_TetR-like_transc_reg"/>
</dbReference>